<dbReference type="EMBL" id="DNWC01000089">
    <property type="protein sequence ID" value="HBJ08706.1"/>
    <property type="molecule type" value="Genomic_DNA"/>
</dbReference>
<comment type="similarity">
    <text evidence="12">Belongs to the peptidase M20C family.</text>
</comment>
<feature type="domain" description="Peptidase M20 dimerisation" evidence="18">
    <location>
        <begin position="208"/>
        <end position="291"/>
    </location>
</feature>
<evidence type="ECO:0000313" key="19">
    <source>
        <dbReference type="EMBL" id="HBJ08706.1"/>
    </source>
</evidence>
<evidence type="ECO:0000256" key="9">
    <source>
        <dbReference type="ARBA" id="ARBA00036421"/>
    </source>
</evidence>
<proteinExistence type="inferred from homology"/>
<gene>
    <name evidence="19" type="ORF">DDY73_06835</name>
</gene>
<evidence type="ECO:0000256" key="5">
    <source>
        <dbReference type="ARBA" id="ARBA00022801"/>
    </source>
</evidence>
<sequence length="485" mass="53467">MDVKDLKPELIWHYFDEITKVPRPSKKEGKIRAFLLDFAREHHLDAKEDVTGNIVISKAATQGFESSPGVILQSHMDMVCEKNSDVIHDFENDPIETYIDGEWVRARGTTLGADNGIGMAASLAVLASDNLQHGPLEALFTVDEETGLTGAFGMKEGFISGDYLLNLDSEDEAEIFIGCAGGIDTTSTFTYKPTMTPADYFYFRVSISNLQGGHSGSDINKGLGNANKILARFLCRCSKKYDMVLCHIEGGNLRNAIPREASAIIGVPKNEKEKIRVDLNLFHSIIEEELSAVEPNMKITMESEEHQDRCIDRQTTFALINALNACPHGVISMSRDIPGLVETSTNLASVKMVGEDQIVVATSQRSSVESLKQEIACRVESVFTLAGAVATHGEGYPGWKPNLKSEILNIAVAAYEELYHVTPEVKAIHAGLECGLFLTKYPHLDMISFGPTLRGVHSPDEKMHIPAVEKFWNHLVMILKKVSEK</sequence>
<dbReference type="GeneID" id="92928518"/>
<evidence type="ECO:0000256" key="14">
    <source>
        <dbReference type="ARBA" id="ARBA00075285"/>
    </source>
</evidence>
<evidence type="ECO:0000256" key="4">
    <source>
        <dbReference type="ARBA" id="ARBA00022723"/>
    </source>
</evidence>
<evidence type="ECO:0000256" key="8">
    <source>
        <dbReference type="ARBA" id="ARBA00023285"/>
    </source>
</evidence>
<accession>A0A316R6T6</accession>
<evidence type="ECO:0000256" key="16">
    <source>
        <dbReference type="ARBA" id="ARBA00077688"/>
    </source>
</evidence>
<dbReference type="AlphaFoldDB" id="A0A316R6T6"/>
<dbReference type="GO" id="GO:0006508">
    <property type="term" value="P:proteolysis"/>
    <property type="evidence" value="ECO:0007669"/>
    <property type="project" value="UniProtKB-KW"/>
</dbReference>
<dbReference type="GO" id="GO:0070573">
    <property type="term" value="F:metallodipeptidase activity"/>
    <property type="evidence" value="ECO:0007669"/>
    <property type="project" value="TreeGrafter"/>
</dbReference>
<dbReference type="CDD" id="cd03890">
    <property type="entry name" value="M20_pepD"/>
    <property type="match status" value="1"/>
</dbReference>
<dbReference type="PANTHER" id="PTHR43501:SF1">
    <property type="entry name" value="CYTOSOL NON-SPECIFIC DIPEPTIDASE"/>
    <property type="match status" value="1"/>
</dbReference>
<dbReference type="Gene3D" id="3.40.630.10">
    <property type="entry name" value="Zn peptidases"/>
    <property type="match status" value="2"/>
</dbReference>
<dbReference type="GO" id="GO:0046872">
    <property type="term" value="F:metal ion binding"/>
    <property type="evidence" value="ECO:0007669"/>
    <property type="project" value="UniProtKB-KW"/>
</dbReference>
<dbReference type="PRINTS" id="PR00934">
    <property type="entry name" value="XHISDIPTASE"/>
</dbReference>
<evidence type="ECO:0000256" key="7">
    <source>
        <dbReference type="ARBA" id="ARBA00023049"/>
    </source>
</evidence>
<comment type="cofactor">
    <cofactor evidence="1">
        <name>Co(2+)</name>
        <dbReference type="ChEBI" id="CHEBI:48828"/>
    </cofactor>
</comment>
<dbReference type="EC" id="3.4.13.18" evidence="10"/>
<dbReference type="Proteomes" id="UP000262954">
    <property type="component" value="Unassembled WGS sequence"/>
</dbReference>
<evidence type="ECO:0000256" key="10">
    <source>
        <dbReference type="ARBA" id="ARBA00038976"/>
    </source>
</evidence>
<evidence type="ECO:0000256" key="2">
    <source>
        <dbReference type="ARBA" id="ARBA00001947"/>
    </source>
</evidence>
<keyword evidence="6" id="KW-0862">Zinc</keyword>
<dbReference type="GO" id="GO:0005829">
    <property type="term" value="C:cytosol"/>
    <property type="evidence" value="ECO:0007669"/>
    <property type="project" value="TreeGrafter"/>
</dbReference>
<keyword evidence="5" id="KW-0378">Hydrolase</keyword>
<evidence type="ECO:0000256" key="11">
    <source>
        <dbReference type="ARBA" id="ARBA00044252"/>
    </source>
</evidence>
<dbReference type="NCBIfam" id="TIGR01893">
    <property type="entry name" value="aa-his-dipept"/>
    <property type="match status" value="1"/>
</dbReference>
<dbReference type="InterPro" id="IPR001160">
    <property type="entry name" value="Peptidase_M20C"/>
</dbReference>
<evidence type="ECO:0000256" key="17">
    <source>
        <dbReference type="ARBA" id="ARBA00078074"/>
    </source>
</evidence>
<keyword evidence="8" id="KW-0170">Cobalt</keyword>
<dbReference type="PANTHER" id="PTHR43501">
    <property type="entry name" value="CYTOSOL NON-SPECIFIC DIPEPTIDASE"/>
    <property type="match status" value="1"/>
</dbReference>
<dbReference type="PIRSF" id="PIRSF016599">
    <property type="entry name" value="Xaa-His_dipept"/>
    <property type="match status" value="1"/>
</dbReference>
<organism evidence="19 20">
    <name type="scientific">Coprobacter fastidiosus</name>
    <dbReference type="NCBI Taxonomy" id="1099853"/>
    <lineage>
        <taxon>Bacteria</taxon>
        <taxon>Pseudomonadati</taxon>
        <taxon>Bacteroidota</taxon>
        <taxon>Bacteroidia</taxon>
        <taxon>Bacteroidales</taxon>
        <taxon>Barnesiellaceae</taxon>
        <taxon>Coprobacter</taxon>
    </lineage>
</organism>
<evidence type="ECO:0000259" key="18">
    <source>
        <dbReference type="Pfam" id="PF07687"/>
    </source>
</evidence>
<dbReference type="RefSeq" id="WP_009318603.1">
    <property type="nucleotide sequence ID" value="NZ_AP028032.1"/>
</dbReference>
<evidence type="ECO:0000256" key="15">
    <source>
        <dbReference type="ARBA" id="ARBA00076004"/>
    </source>
</evidence>
<comment type="cofactor">
    <cofactor evidence="2">
        <name>Zn(2+)</name>
        <dbReference type="ChEBI" id="CHEBI:29105"/>
    </cofactor>
</comment>
<dbReference type="InterPro" id="IPR002933">
    <property type="entry name" value="Peptidase_M20"/>
</dbReference>
<evidence type="ECO:0000256" key="12">
    <source>
        <dbReference type="ARBA" id="ARBA00061423"/>
    </source>
</evidence>
<protein>
    <recommendedName>
        <fullName evidence="13">Cytosol non-specific dipeptidase</fullName>
        <ecNumber evidence="10">3.4.13.18</ecNumber>
    </recommendedName>
    <alternativeName>
        <fullName evidence="16">Aminoacyl-histidine dipeptidase</fullName>
    </alternativeName>
    <alternativeName>
        <fullName evidence="15">Beta-alanyl-histidine dipeptidase</fullName>
    </alternativeName>
    <alternativeName>
        <fullName evidence="14">Carnosinase</fullName>
    </alternativeName>
    <alternativeName>
        <fullName evidence="11">Peptidase D</fullName>
    </alternativeName>
    <alternativeName>
        <fullName evidence="17">Xaa-His dipeptidase</fullName>
    </alternativeName>
</protein>
<keyword evidence="4" id="KW-0479">Metal-binding</keyword>
<comment type="catalytic activity">
    <reaction evidence="9">
        <text>Hydrolysis of dipeptides, preferentially hydrophobic dipeptides including prolyl amino acids.</text>
        <dbReference type="EC" id="3.4.13.18"/>
    </reaction>
</comment>
<evidence type="ECO:0000256" key="6">
    <source>
        <dbReference type="ARBA" id="ARBA00022833"/>
    </source>
</evidence>
<comment type="caution">
    <text evidence="19">The sequence shown here is derived from an EMBL/GenBank/DDBJ whole genome shotgun (WGS) entry which is preliminary data.</text>
</comment>
<reference evidence="19 20" key="1">
    <citation type="journal article" date="2018" name="Nat. Biotechnol.">
        <title>A standardized bacterial taxonomy based on genome phylogeny substantially revises the tree of life.</title>
        <authorList>
            <person name="Parks D.H."/>
            <person name="Chuvochina M."/>
            <person name="Waite D.W."/>
            <person name="Rinke C."/>
            <person name="Skarshewski A."/>
            <person name="Chaumeil P.A."/>
            <person name="Hugenholtz P."/>
        </authorList>
    </citation>
    <scope>NUCLEOTIDE SEQUENCE [LARGE SCALE GENOMIC DNA]</scope>
    <source>
        <strain evidence="19">UBA11482</strain>
    </source>
</reference>
<evidence type="ECO:0000256" key="1">
    <source>
        <dbReference type="ARBA" id="ARBA00001941"/>
    </source>
</evidence>
<name>A0A316R6T6_9BACT</name>
<evidence type="ECO:0000313" key="20">
    <source>
        <dbReference type="Proteomes" id="UP000262954"/>
    </source>
</evidence>
<dbReference type="InterPro" id="IPR011650">
    <property type="entry name" value="Peptidase_M20_dimer"/>
</dbReference>
<dbReference type="SUPFAM" id="SSF53187">
    <property type="entry name" value="Zn-dependent exopeptidases"/>
    <property type="match status" value="1"/>
</dbReference>
<keyword evidence="3" id="KW-0645">Protease</keyword>
<dbReference type="Pfam" id="PF01546">
    <property type="entry name" value="Peptidase_M20"/>
    <property type="match status" value="1"/>
</dbReference>
<dbReference type="FunFam" id="3.40.630.10:FF:000018">
    <property type="entry name" value="Aminoacyl-histidine dipeptidase PepD"/>
    <property type="match status" value="1"/>
</dbReference>
<keyword evidence="7" id="KW-0482">Metalloprotease</keyword>
<dbReference type="FunFam" id="3.40.630.10:FF:000015">
    <property type="entry name" value="Aminoacyl-histidine dipeptidase PepD"/>
    <property type="match status" value="1"/>
</dbReference>
<dbReference type="Pfam" id="PF07687">
    <property type="entry name" value="M20_dimer"/>
    <property type="match status" value="1"/>
</dbReference>
<evidence type="ECO:0000256" key="3">
    <source>
        <dbReference type="ARBA" id="ARBA00022670"/>
    </source>
</evidence>
<evidence type="ECO:0000256" key="13">
    <source>
        <dbReference type="ARBA" id="ARBA00071271"/>
    </source>
</evidence>